<dbReference type="GO" id="GO:0051536">
    <property type="term" value="F:iron-sulfur cluster binding"/>
    <property type="evidence" value="ECO:0007669"/>
    <property type="project" value="UniProtKB-KW"/>
</dbReference>
<evidence type="ECO:0000313" key="6">
    <source>
        <dbReference type="EMBL" id="PWJ87617.1"/>
    </source>
</evidence>
<keyword evidence="4" id="KW-0408">Iron</keyword>
<dbReference type="Pfam" id="PF13459">
    <property type="entry name" value="Fer4_15"/>
    <property type="match status" value="1"/>
</dbReference>
<organism evidence="6 7">
    <name type="scientific">Rhizobium loti</name>
    <name type="common">Mesorhizobium loti</name>
    <dbReference type="NCBI Taxonomy" id="381"/>
    <lineage>
        <taxon>Bacteria</taxon>
        <taxon>Pseudomonadati</taxon>
        <taxon>Pseudomonadota</taxon>
        <taxon>Alphaproteobacteria</taxon>
        <taxon>Hyphomicrobiales</taxon>
        <taxon>Phyllobacteriaceae</taxon>
        <taxon>Mesorhizobium</taxon>
    </lineage>
</organism>
<dbReference type="GO" id="GO:0046872">
    <property type="term" value="F:metal ion binding"/>
    <property type="evidence" value="ECO:0007669"/>
    <property type="project" value="UniProtKB-KW"/>
</dbReference>
<comment type="caution">
    <text evidence="6">The sequence shown here is derived from an EMBL/GenBank/DDBJ whole genome shotgun (WGS) entry which is preliminary data.</text>
</comment>
<keyword evidence="5" id="KW-0411">Iron-sulfur</keyword>
<dbReference type="AlphaFoldDB" id="A0A8E2W9M9"/>
<gene>
    <name evidence="6" type="ORF">C8D77_11556</name>
</gene>
<evidence type="ECO:0000256" key="1">
    <source>
        <dbReference type="ARBA" id="ARBA00022448"/>
    </source>
</evidence>
<dbReference type="SUPFAM" id="SSF54862">
    <property type="entry name" value="4Fe-4S ferredoxins"/>
    <property type="match status" value="1"/>
</dbReference>
<evidence type="ECO:0000256" key="5">
    <source>
        <dbReference type="ARBA" id="ARBA00023014"/>
    </source>
</evidence>
<dbReference type="Gene3D" id="3.30.70.20">
    <property type="match status" value="1"/>
</dbReference>
<sequence length="81" mass="8803">MHIVVHKAKCQGHARCWAQAPNIFKLDDEGYVLLGDINVAQGDELLASRAVRSCPESALEIDRTSAARFEPAAMQPRAGEA</sequence>
<accession>A0A8E2W9M9</accession>
<dbReference type="GeneID" id="61055474"/>
<dbReference type="EMBL" id="QGGH01000015">
    <property type="protein sequence ID" value="PWJ87617.1"/>
    <property type="molecule type" value="Genomic_DNA"/>
</dbReference>
<reference evidence="6 7" key="1">
    <citation type="submission" date="2018-05" db="EMBL/GenBank/DDBJ databases">
        <title>Genomic Encyclopedia of Type Strains, Phase IV (KMG-IV): sequencing the most valuable type-strain genomes for metagenomic binning, comparative biology and taxonomic classification.</title>
        <authorList>
            <person name="Goeker M."/>
        </authorList>
    </citation>
    <scope>NUCLEOTIDE SEQUENCE [LARGE SCALE GENOMIC DNA]</scope>
    <source>
        <strain evidence="6 7">DSM 2626</strain>
    </source>
</reference>
<evidence type="ECO:0000256" key="4">
    <source>
        <dbReference type="ARBA" id="ARBA00023004"/>
    </source>
</evidence>
<evidence type="ECO:0000256" key="3">
    <source>
        <dbReference type="ARBA" id="ARBA00022982"/>
    </source>
</evidence>
<dbReference type="RefSeq" id="WP_109671367.1">
    <property type="nucleotide sequence ID" value="NZ_QGGH01000015.1"/>
</dbReference>
<dbReference type="InterPro" id="IPR051269">
    <property type="entry name" value="Fe-S_cluster_ET"/>
</dbReference>
<dbReference type="PANTHER" id="PTHR36923:SF3">
    <property type="entry name" value="FERREDOXIN"/>
    <property type="match status" value="1"/>
</dbReference>
<keyword evidence="3" id="KW-0249">Electron transport</keyword>
<evidence type="ECO:0000313" key="7">
    <source>
        <dbReference type="Proteomes" id="UP000245631"/>
    </source>
</evidence>
<keyword evidence="2" id="KW-0479">Metal-binding</keyword>
<proteinExistence type="predicted"/>
<evidence type="ECO:0000256" key="2">
    <source>
        <dbReference type="ARBA" id="ARBA00022723"/>
    </source>
</evidence>
<keyword evidence="1" id="KW-0813">Transport</keyword>
<dbReference type="Proteomes" id="UP000245631">
    <property type="component" value="Unassembled WGS sequence"/>
</dbReference>
<name>A0A8E2W9M9_RHILI</name>
<protein>
    <submittedName>
        <fullName evidence="6">Ferredoxin</fullName>
    </submittedName>
</protein>
<dbReference type="PANTHER" id="PTHR36923">
    <property type="entry name" value="FERREDOXIN"/>
    <property type="match status" value="1"/>
</dbReference>